<dbReference type="InterPro" id="IPR022907">
    <property type="entry name" value="VapC_family"/>
</dbReference>
<evidence type="ECO:0000259" key="6">
    <source>
        <dbReference type="Pfam" id="PF01850"/>
    </source>
</evidence>
<dbReference type="EMBL" id="PGTO01000001">
    <property type="protein sequence ID" value="RAU23616.1"/>
    <property type="molecule type" value="Genomic_DNA"/>
</dbReference>
<dbReference type="SUPFAM" id="SSF88723">
    <property type="entry name" value="PIN domain-like"/>
    <property type="match status" value="1"/>
</dbReference>
<gene>
    <name evidence="5" type="primary">vapC</name>
    <name evidence="7" type="ORF">CU669_00470</name>
</gene>
<dbReference type="RefSeq" id="WP_112141847.1">
    <property type="nucleotide sequence ID" value="NZ_PGTO01000001.1"/>
</dbReference>
<dbReference type="GO" id="GO:0090729">
    <property type="term" value="F:toxin activity"/>
    <property type="evidence" value="ECO:0007669"/>
    <property type="project" value="UniProtKB-KW"/>
</dbReference>
<keyword evidence="3 5" id="KW-0479">Metal-binding</keyword>
<feature type="domain" description="PIN" evidence="6">
    <location>
        <begin position="2"/>
        <end position="126"/>
    </location>
</feature>
<dbReference type="GO" id="GO:0004540">
    <property type="term" value="F:RNA nuclease activity"/>
    <property type="evidence" value="ECO:0007669"/>
    <property type="project" value="InterPro"/>
</dbReference>
<keyword evidence="4 5" id="KW-0378">Hydrolase</keyword>
<name>A0A364P2U9_9PROT</name>
<dbReference type="CDD" id="cd09871">
    <property type="entry name" value="PIN_MtVapC28-VapC30-like"/>
    <property type="match status" value="1"/>
</dbReference>
<evidence type="ECO:0000256" key="5">
    <source>
        <dbReference type="HAMAP-Rule" id="MF_00265"/>
    </source>
</evidence>
<evidence type="ECO:0000256" key="3">
    <source>
        <dbReference type="ARBA" id="ARBA00022723"/>
    </source>
</evidence>
<dbReference type="InterPro" id="IPR029060">
    <property type="entry name" value="PIN-like_dom_sf"/>
</dbReference>
<comment type="similarity">
    <text evidence="5">Belongs to the PINc/VapC protein family.</text>
</comment>
<dbReference type="InterPro" id="IPR002716">
    <property type="entry name" value="PIN_dom"/>
</dbReference>
<keyword evidence="5" id="KW-0800">Toxin</keyword>
<comment type="function">
    <text evidence="5">Toxic component of a toxin-antitoxin (TA) system. An RNase.</text>
</comment>
<dbReference type="EC" id="3.1.-.-" evidence="5"/>
<feature type="binding site" evidence="5">
    <location>
        <position position="101"/>
    </location>
    <ligand>
        <name>Mg(2+)</name>
        <dbReference type="ChEBI" id="CHEBI:18420"/>
    </ligand>
</feature>
<evidence type="ECO:0000256" key="2">
    <source>
        <dbReference type="ARBA" id="ARBA00022722"/>
    </source>
</evidence>
<sequence>MIAVDTSALIAILLNEPDCRRYLDRLQRAERALISTVSAVEARMVGFGRFGPRAVVLLDDLMRMPGFEVVAPGPAEMDAAFNAFVLYGKGSGHPAGLNFGDVFAYALAKTRNLPLLFKGDDFSRTDLTAAL</sequence>
<dbReference type="AlphaFoldDB" id="A0A364P2U9"/>
<reference evidence="7 8" key="1">
    <citation type="submission" date="2017-11" db="EMBL/GenBank/DDBJ databases">
        <title>Draft genome sequence of magnetotactic bacterium Magnetospirillum kuznetsovii LBB-42.</title>
        <authorList>
            <person name="Grouzdev D.S."/>
            <person name="Rysina M.S."/>
            <person name="Baslerov R.V."/>
            <person name="Koziaeva V."/>
        </authorList>
    </citation>
    <scope>NUCLEOTIDE SEQUENCE [LARGE SCALE GENOMIC DNA]</scope>
    <source>
        <strain evidence="7 8">LBB-42</strain>
    </source>
</reference>
<dbReference type="Gene3D" id="3.40.50.1010">
    <property type="entry name" value="5'-nuclease"/>
    <property type="match status" value="1"/>
</dbReference>
<keyword evidence="2 5" id="KW-0540">Nuclease</keyword>
<evidence type="ECO:0000313" key="8">
    <source>
        <dbReference type="Proteomes" id="UP000251075"/>
    </source>
</evidence>
<evidence type="ECO:0000313" key="7">
    <source>
        <dbReference type="EMBL" id="RAU23616.1"/>
    </source>
</evidence>
<proteinExistence type="inferred from homology"/>
<dbReference type="GO" id="GO:0016787">
    <property type="term" value="F:hydrolase activity"/>
    <property type="evidence" value="ECO:0007669"/>
    <property type="project" value="UniProtKB-KW"/>
</dbReference>
<evidence type="ECO:0000256" key="4">
    <source>
        <dbReference type="ARBA" id="ARBA00022801"/>
    </source>
</evidence>
<dbReference type="OrthoDB" id="32625at2"/>
<keyword evidence="1 5" id="KW-1277">Toxin-antitoxin system</keyword>
<feature type="binding site" evidence="5">
    <location>
        <position position="5"/>
    </location>
    <ligand>
        <name>Mg(2+)</name>
        <dbReference type="ChEBI" id="CHEBI:18420"/>
    </ligand>
</feature>
<dbReference type="Pfam" id="PF01850">
    <property type="entry name" value="PIN"/>
    <property type="match status" value="1"/>
</dbReference>
<comment type="cofactor">
    <cofactor evidence="5">
        <name>Mg(2+)</name>
        <dbReference type="ChEBI" id="CHEBI:18420"/>
    </cofactor>
</comment>
<keyword evidence="8" id="KW-1185">Reference proteome</keyword>
<organism evidence="7 8">
    <name type="scientific">Paramagnetospirillum kuznetsovii</name>
    <dbReference type="NCBI Taxonomy" id="2053833"/>
    <lineage>
        <taxon>Bacteria</taxon>
        <taxon>Pseudomonadati</taxon>
        <taxon>Pseudomonadota</taxon>
        <taxon>Alphaproteobacteria</taxon>
        <taxon>Rhodospirillales</taxon>
        <taxon>Magnetospirillaceae</taxon>
        <taxon>Paramagnetospirillum</taxon>
    </lineage>
</organism>
<accession>A0A364P2U9</accession>
<dbReference type="HAMAP" id="MF_00265">
    <property type="entry name" value="VapC_Nob1"/>
    <property type="match status" value="1"/>
</dbReference>
<protein>
    <recommendedName>
        <fullName evidence="5">Ribonuclease VapC</fullName>
        <shortName evidence="5">RNase VapC</shortName>
        <ecNumber evidence="5">3.1.-.-</ecNumber>
    </recommendedName>
    <alternativeName>
        <fullName evidence="5">Toxin VapC</fullName>
    </alternativeName>
</protein>
<dbReference type="GO" id="GO:0000287">
    <property type="term" value="F:magnesium ion binding"/>
    <property type="evidence" value="ECO:0007669"/>
    <property type="project" value="UniProtKB-UniRule"/>
</dbReference>
<keyword evidence="5" id="KW-0460">Magnesium</keyword>
<dbReference type="Proteomes" id="UP000251075">
    <property type="component" value="Unassembled WGS sequence"/>
</dbReference>
<comment type="caution">
    <text evidence="7">The sequence shown here is derived from an EMBL/GenBank/DDBJ whole genome shotgun (WGS) entry which is preliminary data.</text>
</comment>
<evidence type="ECO:0000256" key="1">
    <source>
        <dbReference type="ARBA" id="ARBA00022649"/>
    </source>
</evidence>